<organism evidence="2 3">
    <name type="scientific">Portunus trituberculatus</name>
    <name type="common">Swimming crab</name>
    <name type="synonym">Neptunus trituberculatus</name>
    <dbReference type="NCBI Taxonomy" id="210409"/>
    <lineage>
        <taxon>Eukaryota</taxon>
        <taxon>Metazoa</taxon>
        <taxon>Ecdysozoa</taxon>
        <taxon>Arthropoda</taxon>
        <taxon>Crustacea</taxon>
        <taxon>Multicrustacea</taxon>
        <taxon>Malacostraca</taxon>
        <taxon>Eumalacostraca</taxon>
        <taxon>Eucarida</taxon>
        <taxon>Decapoda</taxon>
        <taxon>Pleocyemata</taxon>
        <taxon>Brachyura</taxon>
        <taxon>Eubrachyura</taxon>
        <taxon>Portunoidea</taxon>
        <taxon>Portunidae</taxon>
        <taxon>Portuninae</taxon>
        <taxon>Portunus</taxon>
    </lineage>
</organism>
<name>A0A5B7DZN5_PORTR</name>
<sequence length="83" mass="9252">MSVKCCPHRRCHRRLYCVGRCSEVRQWLPHCPSLVPQAGPGWREVGTPALWPAADSVGHAGRPQDTTDKLAKKSRNKTMAKTS</sequence>
<gene>
    <name evidence="2" type="ORF">E2C01_020399</name>
</gene>
<protein>
    <submittedName>
        <fullName evidence="2">Uncharacterized protein</fullName>
    </submittedName>
</protein>
<evidence type="ECO:0000313" key="2">
    <source>
        <dbReference type="EMBL" id="MPC27232.1"/>
    </source>
</evidence>
<comment type="caution">
    <text evidence="2">The sequence shown here is derived from an EMBL/GenBank/DDBJ whole genome shotgun (WGS) entry which is preliminary data.</text>
</comment>
<dbReference type="AlphaFoldDB" id="A0A5B7DZN5"/>
<evidence type="ECO:0000256" key="1">
    <source>
        <dbReference type="SAM" id="MobiDB-lite"/>
    </source>
</evidence>
<proteinExistence type="predicted"/>
<dbReference type="Proteomes" id="UP000324222">
    <property type="component" value="Unassembled WGS sequence"/>
</dbReference>
<reference evidence="2 3" key="1">
    <citation type="submission" date="2019-05" db="EMBL/GenBank/DDBJ databases">
        <title>Another draft genome of Portunus trituberculatus and its Hox gene families provides insights of decapod evolution.</title>
        <authorList>
            <person name="Jeong J.-H."/>
            <person name="Song I."/>
            <person name="Kim S."/>
            <person name="Choi T."/>
            <person name="Kim D."/>
            <person name="Ryu S."/>
            <person name="Kim W."/>
        </authorList>
    </citation>
    <scope>NUCLEOTIDE SEQUENCE [LARGE SCALE GENOMIC DNA]</scope>
    <source>
        <tissue evidence="2">Muscle</tissue>
    </source>
</reference>
<feature type="compositionally biased region" description="Basic residues" evidence="1">
    <location>
        <begin position="72"/>
        <end position="83"/>
    </location>
</feature>
<dbReference type="EMBL" id="VSRR010001712">
    <property type="protein sequence ID" value="MPC27232.1"/>
    <property type="molecule type" value="Genomic_DNA"/>
</dbReference>
<keyword evidence="3" id="KW-1185">Reference proteome</keyword>
<evidence type="ECO:0000313" key="3">
    <source>
        <dbReference type="Proteomes" id="UP000324222"/>
    </source>
</evidence>
<accession>A0A5B7DZN5</accession>
<feature type="region of interest" description="Disordered" evidence="1">
    <location>
        <begin position="53"/>
        <end position="83"/>
    </location>
</feature>